<dbReference type="AlphaFoldDB" id="A0A426Z713"/>
<dbReference type="PANTHER" id="PTHR36968:SF5">
    <property type="entry name" value="HOMEOBOX-DDT DOMAIN PROTEIN RLT2"/>
    <property type="match status" value="1"/>
</dbReference>
<dbReference type="EMBL" id="AMZH03008081">
    <property type="protein sequence ID" value="RRT59762.1"/>
    <property type="molecule type" value="Genomic_DNA"/>
</dbReference>
<dbReference type="GO" id="GO:0006357">
    <property type="term" value="P:regulation of transcription by RNA polymerase II"/>
    <property type="evidence" value="ECO:0007669"/>
    <property type="project" value="InterPro"/>
</dbReference>
<dbReference type="Pfam" id="PF05066">
    <property type="entry name" value="HARE-HTH"/>
    <property type="match status" value="1"/>
</dbReference>
<evidence type="ECO:0000313" key="7">
    <source>
        <dbReference type="EMBL" id="RRT59762.1"/>
    </source>
</evidence>
<keyword evidence="3" id="KW-0539">Nucleus</keyword>
<evidence type="ECO:0000259" key="5">
    <source>
        <dbReference type="Pfam" id="PF05066"/>
    </source>
</evidence>
<reference evidence="7 8" key="1">
    <citation type="journal article" date="2014" name="Agronomy (Basel)">
        <title>A Draft Genome Sequence for Ensete ventricosum, the Drought-Tolerant Tree Against Hunger.</title>
        <authorList>
            <person name="Harrison J."/>
            <person name="Moore K.A."/>
            <person name="Paszkiewicz K."/>
            <person name="Jones T."/>
            <person name="Grant M."/>
            <person name="Ambacheew D."/>
            <person name="Muzemil S."/>
            <person name="Studholme D.J."/>
        </authorList>
    </citation>
    <scope>NUCLEOTIDE SEQUENCE [LARGE SCALE GENOMIC DNA]</scope>
</reference>
<evidence type="ECO:0000256" key="4">
    <source>
        <dbReference type="SAM" id="MobiDB-lite"/>
    </source>
</evidence>
<protein>
    <submittedName>
        <fullName evidence="7">Uncharacterized protein</fullName>
    </submittedName>
</protein>
<dbReference type="PANTHER" id="PTHR36968">
    <property type="entry name" value="HOMEOBOX-DDT DOMAIN PROTEIN RLT2"/>
    <property type="match status" value="1"/>
</dbReference>
<evidence type="ECO:0000256" key="3">
    <source>
        <dbReference type="ARBA" id="ARBA00023242"/>
    </source>
</evidence>
<proteinExistence type="predicted"/>
<evidence type="ECO:0000259" key="6">
    <source>
        <dbReference type="Pfam" id="PF15612"/>
    </source>
</evidence>
<dbReference type="Pfam" id="PF15612">
    <property type="entry name" value="WHIM1"/>
    <property type="match status" value="1"/>
</dbReference>
<feature type="region of interest" description="Disordered" evidence="4">
    <location>
        <begin position="66"/>
        <end position="87"/>
    </location>
</feature>
<dbReference type="InterPro" id="IPR044977">
    <property type="entry name" value="RLT1-3"/>
</dbReference>
<gene>
    <name evidence="7" type="ORF">B296_00037469</name>
</gene>
<dbReference type="GO" id="GO:0005634">
    <property type="term" value="C:nucleus"/>
    <property type="evidence" value="ECO:0007669"/>
    <property type="project" value="UniProtKB-SubCell"/>
</dbReference>
<feature type="compositionally biased region" description="Acidic residues" evidence="4">
    <location>
        <begin position="282"/>
        <end position="312"/>
    </location>
</feature>
<feature type="domain" description="HTH HARE-type" evidence="5">
    <location>
        <begin position="207"/>
        <end position="253"/>
    </location>
</feature>
<organism evidence="7 8">
    <name type="scientific">Ensete ventricosum</name>
    <name type="common">Abyssinian banana</name>
    <name type="synonym">Musa ensete</name>
    <dbReference type="NCBI Taxonomy" id="4639"/>
    <lineage>
        <taxon>Eukaryota</taxon>
        <taxon>Viridiplantae</taxon>
        <taxon>Streptophyta</taxon>
        <taxon>Embryophyta</taxon>
        <taxon>Tracheophyta</taxon>
        <taxon>Spermatophyta</taxon>
        <taxon>Magnoliopsida</taxon>
        <taxon>Liliopsida</taxon>
        <taxon>Zingiberales</taxon>
        <taxon>Musaceae</taxon>
        <taxon>Ensete</taxon>
    </lineage>
</organism>
<accession>A0A426Z713</accession>
<evidence type="ECO:0000256" key="1">
    <source>
        <dbReference type="ARBA" id="ARBA00004123"/>
    </source>
</evidence>
<comment type="subcellular location">
    <subcellularLocation>
        <location evidence="1">Nucleus</location>
    </subcellularLocation>
</comment>
<dbReference type="InterPro" id="IPR028942">
    <property type="entry name" value="WHIM1_dom"/>
</dbReference>
<keyword evidence="2" id="KW-0804">Transcription</keyword>
<comment type="caution">
    <text evidence="7">The sequence shown here is derived from an EMBL/GenBank/DDBJ whole genome shotgun (WGS) entry which is preliminary data.</text>
</comment>
<feature type="region of interest" description="Disordered" evidence="4">
    <location>
        <begin position="279"/>
        <end position="312"/>
    </location>
</feature>
<feature type="domain" description="WHIM1" evidence="6">
    <location>
        <begin position="405"/>
        <end position="449"/>
    </location>
</feature>
<evidence type="ECO:0000313" key="8">
    <source>
        <dbReference type="Proteomes" id="UP000287651"/>
    </source>
</evidence>
<evidence type="ECO:0000256" key="2">
    <source>
        <dbReference type="ARBA" id="ARBA00023163"/>
    </source>
</evidence>
<sequence length="453" mass="51824">MTAKEEEAHQKRIRKELEKQDNLRRKVLFVQSLLLLRIRFLVLKQIVNLQREEQIQREIERHDRERRKEEERLMREKQREEERFQREQRRENERREKFLLKESRRAEKLRQKEELRREKEAARLKAATERATARRIAKEYMELIEDERLELMELAAANKGFSSIFALENETLQQLDSFRSMLTAFPPSSVRLKKPFAIQPWADSDEKIANLLMNSGLRDLTTSKTPEASIAAALSRDTKLFERTAPSTYCVRSPYRKDPADADTVLSAAREKIQVFLSALSDSEEAEKDTEDVDEAERDEDSEGDAADDPEVDDACVDAKLDKNDPFASELKDSRTLTLSCKEEGGENGVIACTNYGNVEKGPKMPLEKSKTVSTSGVSHLPDGNSSYIEASNLAMEDTEIDESNFGEPWVQGLSEGDYSELSVEERLHALIALVGVAVAGNSIRIVLEVLMR</sequence>
<dbReference type="InterPro" id="IPR007759">
    <property type="entry name" value="Asxl_HARE-HTH"/>
</dbReference>
<dbReference type="Proteomes" id="UP000287651">
    <property type="component" value="Unassembled WGS sequence"/>
</dbReference>
<name>A0A426Z713_ENSVE</name>